<keyword evidence="1" id="KW-0732">Signal</keyword>
<evidence type="ECO:0000313" key="3">
    <source>
        <dbReference type="Proteomes" id="UP001597010"/>
    </source>
</evidence>
<keyword evidence="3" id="KW-1185">Reference proteome</keyword>
<evidence type="ECO:0008006" key="4">
    <source>
        <dbReference type="Google" id="ProtNLM"/>
    </source>
</evidence>
<proteinExistence type="predicted"/>
<dbReference type="Proteomes" id="UP001597010">
    <property type="component" value="Unassembled WGS sequence"/>
</dbReference>
<dbReference type="PROSITE" id="PS51257">
    <property type="entry name" value="PROKAR_LIPOPROTEIN"/>
    <property type="match status" value="1"/>
</dbReference>
<accession>A0ABW3ASF6</accession>
<organism evidence="2 3">
    <name type="scientific">Mucilaginibacter litoreus</name>
    <dbReference type="NCBI Taxonomy" id="1048221"/>
    <lineage>
        <taxon>Bacteria</taxon>
        <taxon>Pseudomonadati</taxon>
        <taxon>Bacteroidota</taxon>
        <taxon>Sphingobacteriia</taxon>
        <taxon>Sphingobacteriales</taxon>
        <taxon>Sphingobacteriaceae</taxon>
        <taxon>Mucilaginibacter</taxon>
    </lineage>
</organism>
<feature type="signal peptide" evidence="1">
    <location>
        <begin position="1"/>
        <end position="19"/>
    </location>
</feature>
<comment type="caution">
    <text evidence="2">The sequence shown here is derived from an EMBL/GenBank/DDBJ whole genome shotgun (WGS) entry which is preliminary data.</text>
</comment>
<reference evidence="3" key="1">
    <citation type="journal article" date="2019" name="Int. J. Syst. Evol. Microbiol.">
        <title>The Global Catalogue of Microorganisms (GCM) 10K type strain sequencing project: providing services to taxonomists for standard genome sequencing and annotation.</title>
        <authorList>
            <consortium name="The Broad Institute Genomics Platform"/>
            <consortium name="The Broad Institute Genome Sequencing Center for Infectious Disease"/>
            <person name="Wu L."/>
            <person name="Ma J."/>
        </authorList>
    </citation>
    <scope>NUCLEOTIDE SEQUENCE [LARGE SCALE GENOMIC DNA]</scope>
    <source>
        <strain evidence="3">CCUG 61484</strain>
    </source>
</reference>
<protein>
    <recommendedName>
        <fullName evidence="4">Lipid-binding hydrolase</fullName>
    </recommendedName>
</protein>
<gene>
    <name evidence="2" type="ORF">ACFQZX_06140</name>
</gene>
<evidence type="ECO:0000313" key="2">
    <source>
        <dbReference type="EMBL" id="MFD0793189.1"/>
    </source>
</evidence>
<feature type="chain" id="PRO_5046832956" description="Lipid-binding hydrolase" evidence="1">
    <location>
        <begin position="20"/>
        <end position="187"/>
    </location>
</feature>
<dbReference type="RefSeq" id="WP_377112623.1">
    <property type="nucleotide sequence ID" value="NZ_JBHTHZ010000003.1"/>
</dbReference>
<name>A0ABW3ASF6_9SPHI</name>
<dbReference type="EMBL" id="JBHTHZ010000003">
    <property type="protein sequence ID" value="MFD0793189.1"/>
    <property type="molecule type" value="Genomic_DNA"/>
</dbReference>
<evidence type="ECO:0000256" key="1">
    <source>
        <dbReference type="SAM" id="SignalP"/>
    </source>
</evidence>
<sequence length="187" mass="20839">MKKSILILIALVSVFSACKKDDNNGPAGNGDYQPLTKGSNWTYDVEYYFQGSTDKETSTSTITGKTEQFNGKTYHEVEVVSEGDTETGYFNIDNHIYSTRVQNGEGTIDIPYFNDAKTQGETFTLDLSNDEVDARIVTTVAEKGVKKTIAGKSFSDVTHTVSQLQIKYDNNYTTVTTFEFTWQKVLA</sequence>